<gene>
    <name evidence="7" type="ORF">MAPG_08456</name>
</gene>
<protein>
    <recommendedName>
        <fullName evidence="6">37S ribosomal protein S25, mitochondrial</fullName>
    </recommendedName>
</protein>
<dbReference type="InterPro" id="IPR059242">
    <property type="entry name" value="mS23_dom"/>
</dbReference>
<reference evidence="8" key="4">
    <citation type="journal article" date="2015" name="G3 (Bethesda)">
        <title>Genome sequences of three phytopathogenic species of the Magnaporthaceae family of fungi.</title>
        <authorList>
            <person name="Okagaki L.H."/>
            <person name="Nunes C.C."/>
            <person name="Sailsbery J."/>
            <person name="Clay B."/>
            <person name="Brown D."/>
            <person name="John T."/>
            <person name="Oh Y."/>
            <person name="Young N."/>
            <person name="Fitzgerald M."/>
            <person name="Haas B.J."/>
            <person name="Zeng Q."/>
            <person name="Young S."/>
            <person name="Adiconis X."/>
            <person name="Fan L."/>
            <person name="Levin J.Z."/>
            <person name="Mitchell T.K."/>
            <person name="Okubara P.A."/>
            <person name="Farman M.L."/>
            <person name="Kohn L.M."/>
            <person name="Birren B."/>
            <person name="Ma L.-J."/>
            <person name="Dean R.A."/>
        </authorList>
    </citation>
    <scope>NUCLEOTIDE SEQUENCE</scope>
    <source>
        <strain evidence="8">ATCC 64411 / 73-15</strain>
    </source>
</reference>
<accession>A0A0C4E7E3</accession>
<keyword evidence="5 6" id="KW-0687">Ribonucleoprotein</keyword>
<name>A0A0C4E7E3_MAGP6</name>
<proteinExistence type="inferred from homology"/>
<reference evidence="7" key="3">
    <citation type="submission" date="2011-03" db="EMBL/GenBank/DDBJ databases">
        <title>Annotation of Magnaporthe poae ATCC 64411.</title>
        <authorList>
            <person name="Ma L.-J."/>
            <person name="Dead R."/>
            <person name="Young S.K."/>
            <person name="Zeng Q."/>
            <person name="Gargeya S."/>
            <person name="Fitzgerald M."/>
            <person name="Haas B."/>
            <person name="Abouelleil A."/>
            <person name="Alvarado L."/>
            <person name="Arachchi H.M."/>
            <person name="Berlin A."/>
            <person name="Brown A."/>
            <person name="Chapman S.B."/>
            <person name="Chen Z."/>
            <person name="Dunbar C."/>
            <person name="Freedman E."/>
            <person name="Gearin G."/>
            <person name="Gellesch M."/>
            <person name="Goldberg J."/>
            <person name="Griggs A."/>
            <person name="Gujja S."/>
            <person name="Heiman D."/>
            <person name="Howarth C."/>
            <person name="Larson L."/>
            <person name="Lui A."/>
            <person name="MacDonald P.J.P."/>
            <person name="Mehta T."/>
            <person name="Montmayeur A."/>
            <person name="Murphy C."/>
            <person name="Neiman D."/>
            <person name="Pearson M."/>
            <person name="Priest M."/>
            <person name="Roberts A."/>
            <person name="Saif S."/>
            <person name="Shea T."/>
            <person name="Shenoy N."/>
            <person name="Sisk P."/>
            <person name="Stolte C."/>
            <person name="Sykes S."/>
            <person name="Yandava C."/>
            <person name="Wortman J."/>
            <person name="Nusbaum C."/>
            <person name="Birren B."/>
        </authorList>
    </citation>
    <scope>NUCLEOTIDE SEQUENCE</scope>
    <source>
        <strain evidence="7">ATCC 64411</strain>
    </source>
</reference>
<evidence type="ECO:0000313" key="9">
    <source>
        <dbReference type="Proteomes" id="UP000011715"/>
    </source>
</evidence>
<evidence type="ECO:0000313" key="8">
    <source>
        <dbReference type="EnsemblFungi" id="MAPG_08456T0"/>
    </source>
</evidence>
<dbReference type="PANTHER" id="PTHR37799">
    <property type="entry name" value="37S RIBOSOMAL PROTEIN S25, MITOCHONDRIAL"/>
    <property type="match status" value="1"/>
</dbReference>
<evidence type="ECO:0000256" key="3">
    <source>
        <dbReference type="ARBA" id="ARBA00022980"/>
    </source>
</evidence>
<keyword evidence="4 6" id="KW-0496">Mitochondrion</keyword>
<dbReference type="Proteomes" id="UP000011715">
    <property type="component" value="Unassembled WGS sequence"/>
</dbReference>
<dbReference type="InterPro" id="IPR016939">
    <property type="entry name" value="Ribosomal_mS23_fun"/>
</dbReference>
<dbReference type="EMBL" id="GL876973">
    <property type="protein sequence ID" value="KLU89485.1"/>
    <property type="molecule type" value="Genomic_DNA"/>
</dbReference>
<reference evidence="8" key="5">
    <citation type="submission" date="2015-06" db="UniProtKB">
        <authorList>
            <consortium name="EnsemblFungi"/>
        </authorList>
    </citation>
    <scope>IDENTIFICATION</scope>
    <source>
        <strain evidence="8">ATCC 64411</strain>
    </source>
</reference>
<dbReference type="GO" id="GO:0003735">
    <property type="term" value="F:structural constituent of ribosome"/>
    <property type="evidence" value="ECO:0007669"/>
    <property type="project" value="UniProtKB-UniRule"/>
</dbReference>
<organism evidence="8 9">
    <name type="scientific">Magnaporthiopsis poae (strain ATCC 64411 / 73-15)</name>
    <name type="common">Kentucky bluegrass fungus</name>
    <name type="synonym">Magnaporthe poae</name>
    <dbReference type="NCBI Taxonomy" id="644358"/>
    <lineage>
        <taxon>Eukaryota</taxon>
        <taxon>Fungi</taxon>
        <taxon>Dikarya</taxon>
        <taxon>Ascomycota</taxon>
        <taxon>Pezizomycotina</taxon>
        <taxon>Sordariomycetes</taxon>
        <taxon>Sordariomycetidae</taxon>
        <taxon>Magnaporthales</taxon>
        <taxon>Magnaporthaceae</taxon>
        <taxon>Magnaporthiopsis</taxon>
    </lineage>
</organism>
<evidence type="ECO:0000256" key="5">
    <source>
        <dbReference type="ARBA" id="ARBA00023274"/>
    </source>
</evidence>
<evidence type="ECO:0000256" key="4">
    <source>
        <dbReference type="ARBA" id="ARBA00023128"/>
    </source>
</evidence>
<dbReference type="VEuPathDB" id="FungiDB:MAPG_08456"/>
<dbReference type="CDD" id="cd23701">
    <property type="entry name" value="At1g26750"/>
    <property type="match status" value="1"/>
</dbReference>
<comment type="similarity">
    <text evidence="2">Belongs to the mitochondrion-specific ribosomal protein mS23 family.</text>
</comment>
<evidence type="ECO:0000313" key="7">
    <source>
        <dbReference type="EMBL" id="KLU89485.1"/>
    </source>
</evidence>
<evidence type="ECO:0000256" key="2">
    <source>
        <dbReference type="ARBA" id="ARBA00009864"/>
    </source>
</evidence>
<reference evidence="9" key="2">
    <citation type="submission" date="2010-05" db="EMBL/GenBank/DDBJ databases">
        <title>The genome sequence of Magnaporthe poae strain ATCC 64411.</title>
        <authorList>
            <person name="Ma L.-J."/>
            <person name="Dead R."/>
            <person name="Young S."/>
            <person name="Zeng Q."/>
            <person name="Koehrsen M."/>
            <person name="Alvarado L."/>
            <person name="Berlin A."/>
            <person name="Chapman S.B."/>
            <person name="Chen Z."/>
            <person name="Freedman E."/>
            <person name="Gellesch M."/>
            <person name="Goldberg J."/>
            <person name="Griggs A."/>
            <person name="Gujja S."/>
            <person name="Heilman E.R."/>
            <person name="Heiman D."/>
            <person name="Hepburn T."/>
            <person name="Howarth C."/>
            <person name="Jen D."/>
            <person name="Larson L."/>
            <person name="Mehta T."/>
            <person name="Neiman D."/>
            <person name="Pearson M."/>
            <person name="Roberts A."/>
            <person name="Saif S."/>
            <person name="Shea T."/>
            <person name="Shenoy N."/>
            <person name="Sisk P."/>
            <person name="Stolte C."/>
            <person name="Sykes S."/>
            <person name="Walk T."/>
            <person name="White J."/>
            <person name="Yandava C."/>
            <person name="Haas B."/>
            <person name="Nusbaum C."/>
            <person name="Birren B."/>
        </authorList>
    </citation>
    <scope>NUCLEOTIDE SEQUENCE [LARGE SCALE GENOMIC DNA]</scope>
    <source>
        <strain evidence="9">ATCC 64411 / 73-15</strain>
    </source>
</reference>
<dbReference type="Pfam" id="PF13741">
    <property type="entry name" value="MRP-S25"/>
    <property type="match status" value="1"/>
</dbReference>
<dbReference type="GO" id="GO:0005763">
    <property type="term" value="C:mitochondrial small ribosomal subunit"/>
    <property type="evidence" value="ECO:0007669"/>
    <property type="project" value="UniProtKB-UniRule"/>
</dbReference>
<dbReference type="OrthoDB" id="5542239at2759"/>
<dbReference type="EnsemblFungi" id="MAPG_08456T0">
    <property type="protein sequence ID" value="MAPG_08456T0"/>
    <property type="gene ID" value="MAPG_08456"/>
</dbReference>
<sequence length="274" mass="31798">MVRGRDLRAVNVARAVRQSLDAFRPRERGKPSTPNWLKAIESIPPSELMTRPVPVQHSEVKTKSRSSKAKKPKNIFKPQKIVYPEDRLRQEFYRDHPWELARPRVILEVDGKDSWYCDWSKGVAQPGIALSGECVIQRQLWLMHNSHICEEPVNPFDPEKGKMWVKRKPLSKNEAYDKARREFYALRQEEEIERRIAREEAMMMGAYFGKSRLQVGSELEDHEFERWKAWAAKRHTEREAARAAAYTSYGSTATDDVEVEDLEAAIDEVIPPPA</sequence>
<dbReference type="PANTHER" id="PTHR37799:SF1">
    <property type="entry name" value="SMALL RIBOSOMAL SUBUNIT PROTEIN MS23"/>
    <property type="match status" value="1"/>
</dbReference>
<dbReference type="PIRSF" id="PIRSF029764">
    <property type="entry name" value="RSM25"/>
    <property type="match status" value="1"/>
</dbReference>
<comment type="subunit">
    <text evidence="6">Component of the mitochondrial small ribosomal subunit.</text>
</comment>
<reference evidence="7" key="1">
    <citation type="submission" date="2010-05" db="EMBL/GenBank/DDBJ databases">
        <title>The Genome Sequence of Magnaporthe poae strain ATCC 64411.</title>
        <authorList>
            <consortium name="The Broad Institute Genome Sequencing Platform"/>
            <consortium name="Broad Institute Genome Sequencing Center for Infectious Disease"/>
            <person name="Ma L.-J."/>
            <person name="Dead R."/>
            <person name="Young S."/>
            <person name="Zeng Q."/>
            <person name="Koehrsen M."/>
            <person name="Alvarado L."/>
            <person name="Berlin A."/>
            <person name="Chapman S.B."/>
            <person name="Chen Z."/>
            <person name="Freedman E."/>
            <person name="Gellesch M."/>
            <person name="Goldberg J."/>
            <person name="Griggs A."/>
            <person name="Gujja S."/>
            <person name="Heilman E.R."/>
            <person name="Heiman D."/>
            <person name="Hepburn T."/>
            <person name="Howarth C."/>
            <person name="Jen D."/>
            <person name="Larson L."/>
            <person name="Mehta T."/>
            <person name="Neiman D."/>
            <person name="Pearson M."/>
            <person name="Roberts A."/>
            <person name="Saif S."/>
            <person name="Shea T."/>
            <person name="Shenoy N."/>
            <person name="Sisk P."/>
            <person name="Stolte C."/>
            <person name="Sykes S."/>
            <person name="Walk T."/>
            <person name="White J."/>
            <person name="Yandava C."/>
            <person name="Haas B."/>
            <person name="Nusbaum C."/>
            <person name="Birren B."/>
        </authorList>
    </citation>
    <scope>NUCLEOTIDE SEQUENCE</scope>
    <source>
        <strain evidence="7">ATCC 64411</strain>
    </source>
</reference>
<dbReference type="STRING" id="644358.A0A0C4E7E3"/>
<keyword evidence="9" id="KW-1185">Reference proteome</keyword>
<dbReference type="EMBL" id="ADBL01002049">
    <property type="status" value="NOT_ANNOTATED_CDS"/>
    <property type="molecule type" value="Genomic_DNA"/>
</dbReference>
<comment type="subcellular location">
    <subcellularLocation>
        <location evidence="1 6">Mitochondrion</location>
    </subcellularLocation>
</comment>
<dbReference type="AlphaFoldDB" id="A0A0C4E7E3"/>
<dbReference type="OMA" id="ENWKIWA"/>
<dbReference type="eggNOG" id="ENOG502RZQQ">
    <property type="taxonomic scope" value="Eukaryota"/>
</dbReference>
<keyword evidence="3 6" id="KW-0689">Ribosomal protein</keyword>
<evidence type="ECO:0000256" key="6">
    <source>
        <dbReference type="PIRNR" id="PIRNR029764"/>
    </source>
</evidence>
<evidence type="ECO:0000256" key="1">
    <source>
        <dbReference type="ARBA" id="ARBA00004173"/>
    </source>
</evidence>